<evidence type="ECO:0000313" key="3">
    <source>
        <dbReference type="EMBL" id="SFC52971.1"/>
    </source>
</evidence>
<dbReference type="Proteomes" id="UP000236729">
    <property type="component" value="Unassembled WGS sequence"/>
</dbReference>
<sequence>MSTFGRTLRKLRLESGLSQPQLARRIHVDQSTLSRWENDRTKPGIATAERLDDALNASGRLAKLVSPPIISHVPMTFESAQPVTSGHLAELRRSISQLVGLDGQHGGAELAPMAARLFRSTSAQLAAGRYEPAIERDLAAITAELGEVAAWLAFDSMHFDAARTLNLEALHLARSAGDRSMELFILGNIALQAQEAKQPREALRTVQLMETFKLSPRLRVMTSLRRARAAADLGDDRAFAVMRRAQSDLSNGVHRTDPEWCWWVTDLELKVHEGGMWRAFGHPARAVDCYATVVESTAERYRWARFVSGANLTNALVEVSDWREAENAAVQLHGLAGQVSSARAGRRIREAAETARRNGVPSSLDDALTSLVHLTA</sequence>
<reference evidence="2" key="1">
    <citation type="submission" date="2016-10" db="EMBL/GenBank/DDBJ databases">
        <authorList>
            <person name="de Groot N.N."/>
        </authorList>
    </citation>
    <scope>NUCLEOTIDE SEQUENCE [LARGE SCALE GENOMIC DNA]</scope>
    <source>
        <strain evidence="2">ATCC 20501</strain>
    </source>
</reference>
<dbReference type="CDD" id="cd00093">
    <property type="entry name" value="HTH_XRE"/>
    <property type="match status" value="1"/>
</dbReference>
<feature type="domain" description="HTH cro/C1-type" evidence="1">
    <location>
        <begin position="8"/>
        <end position="61"/>
    </location>
</feature>
<accession>A0A1H5SWK5</accession>
<dbReference type="SUPFAM" id="SSF47413">
    <property type="entry name" value="lambda repressor-like DNA-binding domains"/>
    <property type="match status" value="1"/>
</dbReference>
<evidence type="ECO:0000313" key="4">
    <source>
        <dbReference type="Proteomes" id="UP000199690"/>
    </source>
</evidence>
<name>A0A1H5SWK5_9PSEU</name>
<dbReference type="EMBL" id="FOME01000001">
    <property type="protein sequence ID" value="SFC52971.1"/>
    <property type="molecule type" value="Genomic_DNA"/>
</dbReference>
<organism evidence="2 5">
    <name type="scientific">Saccharopolyspora kobensis</name>
    <dbReference type="NCBI Taxonomy" id="146035"/>
    <lineage>
        <taxon>Bacteria</taxon>
        <taxon>Bacillati</taxon>
        <taxon>Actinomycetota</taxon>
        <taxon>Actinomycetes</taxon>
        <taxon>Pseudonocardiales</taxon>
        <taxon>Pseudonocardiaceae</taxon>
        <taxon>Saccharopolyspora</taxon>
    </lineage>
</organism>
<dbReference type="EMBL" id="FNVB01000002">
    <property type="protein sequence ID" value="SEF54885.1"/>
    <property type="molecule type" value="Genomic_DNA"/>
</dbReference>
<dbReference type="SMART" id="SM00530">
    <property type="entry name" value="HTH_XRE"/>
    <property type="match status" value="1"/>
</dbReference>
<proteinExistence type="predicted"/>
<dbReference type="AlphaFoldDB" id="A0A1H5SWK5"/>
<evidence type="ECO:0000313" key="2">
    <source>
        <dbReference type="EMBL" id="SEF54885.1"/>
    </source>
</evidence>
<dbReference type="InterPro" id="IPR001387">
    <property type="entry name" value="Cro/C1-type_HTH"/>
</dbReference>
<dbReference type="GO" id="GO:0003677">
    <property type="term" value="F:DNA binding"/>
    <property type="evidence" value="ECO:0007669"/>
    <property type="project" value="InterPro"/>
</dbReference>
<dbReference type="Proteomes" id="UP000199690">
    <property type="component" value="Unassembled WGS sequence"/>
</dbReference>
<evidence type="ECO:0000313" key="5">
    <source>
        <dbReference type="Proteomes" id="UP000236729"/>
    </source>
</evidence>
<evidence type="ECO:0000259" key="1">
    <source>
        <dbReference type="PROSITE" id="PS50943"/>
    </source>
</evidence>
<dbReference type="PROSITE" id="PS50943">
    <property type="entry name" value="HTH_CROC1"/>
    <property type="match status" value="1"/>
</dbReference>
<gene>
    <name evidence="2" type="ORF">SAMN02982929_00054</name>
    <name evidence="3" type="ORF">SAMN05216506_101978</name>
</gene>
<reference evidence="4 5" key="2">
    <citation type="submission" date="2016-10" db="EMBL/GenBank/DDBJ databases">
        <authorList>
            <person name="Varghese N."/>
            <person name="Submissions S."/>
        </authorList>
    </citation>
    <scope>NUCLEOTIDE SEQUENCE [LARGE SCALE GENOMIC DNA]</scope>
    <source>
        <strain evidence="5">ATCC 20501</strain>
        <strain evidence="3 4">CGMCC 4.3529</strain>
    </source>
</reference>
<dbReference type="Gene3D" id="1.10.260.40">
    <property type="entry name" value="lambda repressor-like DNA-binding domains"/>
    <property type="match status" value="1"/>
</dbReference>
<dbReference type="InterPro" id="IPR010982">
    <property type="entry name" value="Lambda_DNA-bd_dom_sf"/>
</dbReference>
<protein>
    <submittedName>
        <fullName evidence="2">Helix-turn-helix domain-containing protein</fullName>
    </submittedName>
</protein>
<accession>A0A1I1JXH8</accession>
<dbReference type="SMR" id="A0A1H5SWK5"/>
<dbReference type="Pfam" id="PF13560">
    <property type="entry name" value="HTH_31"/>
    <property type="match status" value="1"/>
</dbReference>
<keyword evidence="4" id="KW-1185">Reference proteome</keyword>